<dbReference type="InterPro" id="IPR036388">
    <property type="entry name" value="WH-like_DNA-bd_sf"/>
</dbReference>
<gene>
    <name evidence="7" type="ORF">MBAV_006094</name>
</gene>
<proteinExistence type="predicted"/>
<evidence type="ECO:0000256" key="1">
    <source>
        <dbReference type="ARBA" id="ARBA00023015"/>
    </source>
</evidence>
<keyword evidence="1" id="KW-0805">Transcription regulation</keyword>
<accession>A0A0F3GLY8</accession>
<keyword evidence="3" id="KW-0804">Transcription</keyword>
<evidence type="ECO:0000313" key="8">
    <source>
        <dbReference type="Proteomes" id="UP000033423"/>
    </source>
</evidence>
<dbReference type="GO" id="GO:0005829">
    <property type="term" value="C:cytosol"/>
    <property type="evidence" value="ECO:0007669"/>
    <property type="project" value="TreeGrafter"/>
</dbReference>
<dbReference type="InterPro" id="IPR014710">
    <property type="entry name" value="RmlC-like_jellyroll"/>
</dbReference>
<dbReference type="Pfam" id="PF00027">
    <property type="entry name" value="cNMP_binding"/>
    <property type="match status" value="1"/>
</dbReference>
<dbReference type="Gene3D" id="2.60.120.10">
    <property type="entry name" value="Jelly Rolls"/>
    <property type="match status" value="1"/>
</dbReference>
<dbReference type="InterPro" id="IPR036390">
    <property type="entry name" value="WH_DNA-bd_sf"/>
</dbReference>
<evidence type="ECO:0000256" key="4">
    <source>
        <dbReference type="SAM" id="MobiDB-lite"/>
    </source>
</evidence>
<dbReference type="EMBL" id="LACI01002588">
    <property type="protein sequence ID" value="KJU81713.1"/>
    <property type="molecule type" value="Genomic_DNA"/>
</dbReference>
<comment type="caution">
    <text evidence="7">The sequence shown here is derived from an EMBL/GenBank/DDBJ whole genome shotgun (WGS) entry which is preliminary data.</text>
</comment>
<evidence type="ECO:0000256" key="3">
    <source>
        <dbReference type="ARBA" id="ARBA00023163"/>
    </source>
</evidence>
<feature type="domain" description="Cyclic nucleotide-binding" evidence="5">
    <location>
        <begin position="73"/>
        <end position="152"/>
    </location>
</feature>
<dbReference type="AlphaFoldDB" id="A0A0F3GLY8"/>
<dbReference type="PRINTS" id="PR00034">
    <property type="entry name" value="HTHCRP"/>
</dbReference>
<dbReference type="PROSITE" id="PS50042">
    <property type="entry name" value="CNMP_BINDING_3"/>
    <property type="match status" value="1"/>
</dbReference>
<dbReference type="PANTHER" id="PTHR24567:SF68">
    <property type="entry name" value="DNA-BINDING TRANSCRIPTIONAL DUAL REGULATOR CRP"/>
    <property type="match status" value="1"/>
</dbReference>
<dbReference type="InterPro" id="IPR018490">
    <property type="entry name" value="cNMP-bd_dom_sf"/>
</dbReference>
<keyword evidence="8" id="KW-1185">Reference proteome</keyword>
<evidence type="ECO:0000259" key="5">
    <source>
        <dbReference type="PROSITE" id="PS50042"/>
    </source>
</evidence>
<organism evidence="7 8">
    <name type="scientific">Candidatus Magnetobacterium bavaricum</name>
    <dbReference type="NCBI Taxonomy" id="29290"/>
    <lineage>
        <taxon>Bacteria</taxon>
        <taxon>Pseudomonadati</taxon>
        <taxon>Nitrospirota</taxon>
        <taxon>Thermodesulfovibrionia</taxon>
        <taxon>Thermodesulfovibrionales</taxon>
        <taxon>Candidatus Magnetobacteriaceae</taxon>
        <taxon>Candidatus Magnetobacterium</taxon>
    </lineage>
</organism>
<protein>
    <submittedName>
        <fullName evidence="7">Crp/FNR family transcriptional regulator</fullName>
    </submittedName>
</protein>
<dbReference type="Gene3D" id="1.10.10.10">
    <property type="entry name" value="Winged helix-like DNA-binding domain superfamily/Winged helix DNA-binding domain"/>
    <property type="match status" value="1"/>
</dbReference>
<keyword evidence="2" id="KW-0238">DNA-binding</keyword>
<dbReference type="Pfam" id="PF13545">
    <property type="entry name" value="HTH_Crp_2"/>
    <property type="match status" value="1"/>
</dbReference>
<dbReference type="InterPro" id="IPR012318">
    <property type="entry name" value="HTH_CRP"/>
</dbReference>
<dbReference type="SMART" id="SM00100">
    <property type="entry name" value="cNMP"/>
    <property type="match status" value="1"/>
</dbReference>
<evidence type="ECO:0000313" key="7">
    <source>
        <dbReference type="EMBL" id="KJU81713.1"/>
    </source>
</evidence>
<feature type="region of interest" description="Disordered" evidence="4">
    <location>
        <begin position="1"/>
        <end position="36"/>
    </location>
</feature>
<evidence type="ECO:0000259" key="6">
    <source>
        <dbReference type="PROSITE" id="PS51063"/>
    </source>
</evidence>
<dbReference type="InterPro" id="IPR000595">
    <property type="entry name" value="cNMP-bd_dom"/>
</dbReference>
<reference evidence="7 8" key="1">
    <citation type="submission" date="2015-02" db="EMBL/GenBank/DDBJ databases">
        <title>Single-cell genomics of uncultivated deep-branching MTB reveals a conserved set of magnetosome genes.</title>
        <authorList>
            <person name="Kolinko S."/>
            <person name="Richter M."/>
            <person name="Glockner F.O."/>
            <person name="Brachmann A."/>
            <person name="Schuler D."/>
        </authorList>
    </citation>
    <scope>NUCLEOTIDE SEQUENCE [LARGE SCALE GENOMIC DNA]</scope>
    <source>
        <strain evidence="7">TM-1</strain>
    </source>
</reference>
<dbReference type="PANTHER" id="PTHR24567">
    <property type="entry name" value="CRP FAMILY TRANSCRIPTIONAL REGULATORY PROTEIN"/>
    <property type="match status" value="1"/>
</dbReference>
<name>A0A0F3GLY8_9BACT</name>
<feature type="compositionally biased region" description="Gly residues" evidence="4">
    <location>
        <begin position="12"/>
        <end position="21"/>
    </location>
</feature>
<dbReference type="Proteomes" id="UP000033423">
    <property type="component" value="Unassembled WGS sequence"/>
</dbReference>
<dbReference type="SUPFAM" id="SSF51206">
    <property type="entry name" value="cAMP-binding domain-like"/>
    <property type="match status" value="1"/>
</dbReference>
<dbReference type="SUPFAM" id="SSF46785">
    <property type="entry name" value="Winged helix' DNA-binding domain"/>
    <property type="match status" value="1"/>
</dbReference>
<dbReference type="GO" id="GO:0003677">
    <property type="term" value="F:DNA binding"/>
    <property type="evidence" value="ECO:0007669"/>
    <property type="project" value="UniProtKB-KW"/>
</dbReference>
<evidence type="ECO:0000256" key="2">
    <source>
        <dbReference type="ARBA" id="ARBA00023125"/>
    </source>
</evidence>
<dbReference type="InterPro" id="IPR050397">
    <property type="entry name" value="Env_Response_Regulators"/>
</dbReference>
<dbReference type="PROSITE" id="PS51063">
    <property type="entry name" value="HTH_CRP_2"/>
    <property type="match status" value="1"/>
</dbReference>
<dbReference type="CDD" id="cd00038">
    <property type="entry name" value="CAP_ED"/>
    <property type="match status" value="1"/>
</dbReference>
<dbReference type="GO" id="GO:0003700">
    <property type="term" value="F:DNA-binding transcription factor activity"/>
    <property type="evidence" value="ECO:0007669"/>
    <property type="project" value="TreeGrafter"/>
</dbReference>
<sequence>MKKDTKKQSKGHSGGSGGSSGSSGSSGRTTRVKVKKPDDTGSILQCMPCLMAFSEDELSVIQSNAVRKKCCRNDYLFWEGDEIRFVFVVESGHIKLFKTSEEGREIVIRIMRAGDYFCCAPLYADRKNMVNAIALEDTSLVLIPAEAFHETIYSGLTPMGTRVLSTICDRVKHLSGIIESLTFKDVVKRVLMILLNAANEKDPDSNIVSLSLTHQEIASMIGTVREVVSRTMSRLRKEEVVFDSTSREFKVNKQMIIEALK</sequence>
<dbReference type="SMART" id="SM00419">
    <property type="entry name" value="HTH_CRP"/>
    <property type="match status" value="1"/>
</dbReference>
<feature type="domain" description="HTH crp-type" evidence="6">
    <location>
        <begin position="184"/>
        <end position="261"/>
    </location>
</feature>